<name>L1IWW2_GUITC</name>
<dbReference type="GO" id="GO:0019901">
    <property type="term" value="F:protein kinase binding"/>
    <property type="evidence" value="ECO:0007669"/>
    <property type="project" value="InterPro"/>
</dbReference>
<organism evidence="2">
    <name type="scientific">Guillardia theta (strain CCMP2712)</name>
    <name type="common">Cryptophyte</name>
    <dbReference type="NCBI Taxonomy" id="905079"/>
    <lineage>
        <taxon>Eukaryota</taxon>
        <taxon>Cryptophyceae</taxon>
        <taxon>Pyrenomonadales</taxon>
        <taxon>Geminigeraceae</taxon>
        <taxon>Guillardia</taxon>
    </lineage>
</organism>
<evidence type="ECO:0000313" key="4">
    <source>
        <dbReference type="Proteomes" id="UP000011087"/>
    </source>
</evidence>
<feature type="non-terminal residue" evidence="2">
    <location>
        <position position="1"/>
    </location>
</feature>
<dbReference type="RefSeq" id="XP_005827706.1">
    <property type="nucleotide sequence ID" value="XM_005827649.1"/>
</dbReference>
<dbReference type="PIRSF" id="PIRSF027110">
    <property type="entry name" value="PREG"/>
    <property type="match status" value="1"/>
</dbReference>
<dbReference type="OMA" id="YLERIYF"/>
<evidence type="ECO:0000313" key="3">
    <source>
        <dbReference type="EnsemblProtists" id="EKX40726"/>
    </source>
</evidence>
<dbReference type="eggNOG" id="KOG1674">
    <property type="taxonomic scope" value="Eukaryota"/>
</dbReference>
<dbReference type="AlphaFoldDB" id="L1IWW2"/>
<reference evidence="3" key="3">
    <citation type="submission" date="2015-06" db="UniProtKB">
        <authorList>
            <consortium name="EnsemblProtists"/>
        </authorList>
    </citation>
    <scope>IDENTIFICATION</scope>
</reference>
<dbReference type="KEGG" id="gtt:GUITHDRAFT_53418"/>
<keyword evidence="4" id="KW-1185">Reference proteome</keyword>
<evidence type="ECO:0000313" key="2">
    <source>
        <dbReference type="EMBL" id="EKX40726.1"/>
    </source>
</evidence>
<dbReference type="GeneID" id="17297299"/>
<dbReference type="InterPro" id="IPR036915">
    <property type="entry name" value="Cyclin-like_sf"/>
</dbReference>
<dbReference type="InterPro" id="IPR012389">
    <property type="entry name" value="Cyclin_P/U"/>
</dbReference>
<gene>
    <name evidence="2" type="ORF">GUITHDRAFT_53418</name>
</gene>
<dbReference type="InterPro" id="IPR013922">
    <property type="entry name" value="Cyclin_PHO80-like"/>
</dbReference>
<dbReference type="STRING" id="905079.L1IWW2"/>
<keyword evidence="1" id="KW-0195">Cyclin</keyword>
<accession>L1IWW2</accession>
<dbReference type="Gene3D" id="1.10.472.10">
    <property type="entry name" value="Cyclin-like"/>
    <property type="match status" value="1"/>
</dbReference>
<protein>
    <recommendedName>
        <fullName evidence="5">Cyclin</fullName>
    </recommendedName>
</protein>
<proteinExistence type="predicted"/>
<sequence>KVTVFHGHRPPNISVKAYLERIKTFGGCSTCCFVLGLLYLERLASSDATYLLNSYNMHRLVLTAVMVATKFVDDFYFSNSYWSKVGGIQNDELNGLELEFL</sequence>
<reference evidence="2 4" key="1">
    <citation type="journal article" date="2012" name="Nature">
        <title>Algal genomes reveal evolutionary mosaicism and the fate of nucleomorphs.</title>
        <authorList>
            <consortium name="DOE Joint Genome Institute"/>
            <person name="Curtis B.A."/>
            <person name="Tanifuji G."/>
            <person name="Burki F."/>
            <person name="Gruber A."/>
            <person name="Irimia M."/>
            <person name="Maruyama S."/>
            <person name="Arias M.C."/>
            <person name="Ball S.G."/>
            <person name="Gile G.H."/>
            <person name="Hirakawa Y."/>
            <person name="Hopkins J.F."/>
            <person name="Kuo A."/>
            <person name="Rensing S.A."/>
            <person name="Schmutz J."/>
            <person name="Symeonidi A."/>
            <person name="Elias M."/>
            <person name="Eveleigh R.J."/>
            <person name="Herman E.K."/>
            <person name="Klute M.J."/>
            <person name="Nakayama T."/>
            <person name="Obornik M."/>
            <person name="Reyes-Prieto A."/>
            <person name="Armbrust E.V."/>
            <person name="Aves S.J."/>
            <person name="Beiko R.G."/>
            <person name="Coutinho P."/>
            <person name="Dacks J.B."/>
            <person name="Durnford D.G."/>
            <person name="Fast N.M."/>
            <person name="Green B.R."/>
            <person name="Grisdale C.J."/>
            <person name="Hempel F."/>
            <person name="Henrissat B."/>
            <person name="Hoppner M.P."/>
            <person name="Ishida K."/>
            <person name="Kim E."/>
            <person name="Koreny L."/>
            <person name="Kroth P.G."/>
            <person name="Liu Y."/>
            <person name="Malik S.B."/>
            <person name="Maier U.G."/>
            <person name="McRose D."/>
            <person name="Mock T."/>
            <person name="Neilson J.A."/>
            <person name="Onodera N.T."/>
            <person name="Poole A.M."/>
            <person name="Pritham E.J."/>
            <person name="Richards T.A."/>
            <person name="Rocap G."/>
            <person name="Roy S.W."/>
            <person name="Sarai C."/>
            <person name="Schaack S."/>
            <person name="Shirato S."/>
            <person name="Slamovits C.H."/>
            <person name="Spencer D.F."/>
            <person name="Suzuki S."/>
            <person name="Worden A.Z."/>
            <person name="Zauner S."/>
            <person name="Barry K."/>
            <person name="Bell C."/>
            <person name="Bharti A.K."/>
            <person name="Crow J.A."/>
            <person name="Grimwood J."/>
            <person name="Kramer R."/>
            <person name="Lindquist E."/>
            <person name="Lucas S."/>
            <person name="Salamov A."/>
            <person name="McFadden G.I."/>
            <person name="Lane C.E."/>
            <person name="Keeling P.J."/>
            <person name="Gray M.W."/>
            <person name="Grigoriev I.V."/>
            <person name="Archibald J.M."/>
        </authorList>
    </citation>
    <scope>NUCLEOTIDE SEQUENCE</scope>
    <source>
        <strain evidence="2 4">CCMP2712</strain>
    </source>
</reference>
<evidence type="ECO:0008006" key="5">
    <source>
        <dbReference type="Google" id="ProtNLM"/>
    </source>
</evidence>
<dbReference type="CDD" id="cd20558">
    <property type="entry name" value="CYCLIN_ScPCL7-like"/>
    <property type="match status" value="1"/>
</dbReference>
<dbReference type="EnsemblProtists" id="EKX40726">
    <property type="protein sequence ID" value="EKX40726"/>
    <property type="gene ID" value="GUITHDRAFT_53418"/>
</dbReference>
<dbReference type="SUPFAM" id="SSF47954">
    <property type="entry name" value="Cyclin-like"/>
    <property type="match status" value="1"/>
</dbReference>
<evidence type="ECO:0000256" key="1">
    <source>
        <dbReference type="ARBA" id="ARBA00023127"/>
    </source>
</evidence>
<dbReference type="OrthoDB" id="337735at2759"/>
<dbReference type="PaxDb" id="55529-EKX40726"/>
<dbReference type="Proteomes" id="UP000011087">
    <property type="component" value="Unassembled WGS sequence"/>
</dbReference>
<dbReference type="EMBL" id="JH993029">
    <property type="protein sequence ID" value="EKX40726.1"/>
    <property type="molecule type" value="Genomic_DNA"/>
</dbReference>
<reference evidence="4" key="2">
    <citation type="submission" date="2012-11" db="EMBL/GenBank/DDBJ databases">
        <authorList>
            <person name="Kuo A."/>
            <person name="Curtis B.A."/>
            <person name="Tanifuji G."/>
            <person name="Burki F."/>
            <person name="Gruber A."/>
            <person name="Irimia M."/>
            <person name="Maruyama S."/>
            <person name="Arias M.C."/>
            <person name="Ball S.G."/>
            <person name="Gile G.H."/>
            <person name="Hirakawa Y."/>
            <person name="Hopkins J.F."/>
            <person name="Rensing S.A."/>
            <person name="Schmutz J."/>
            <person name="Symeonidi A."/>
            <person name="Elias M."/>
            <person name="Eveleigh R.J."/>
            <person name="Herman E.K."/>
            <person name="Klute M.J."/>
            <person name="Nakayama T."/>
            <person name="Obornik M."/>
            <person name="Reyes-Prieto A."/>
            <person name="Armbrust E.V."/>
            <person name="Aves S.J."/>
            <person name="Beiko R.G."/>
            <person name="Coutinho P."/>
            <person name="Dacks J.B."/>
            <person name="Durnford D.G."/>
            <person name="Fast N.M."/>
            <person name="Green B.R."/>
            <person name="Grisdale C."/>
            <person name="Hempe F."/>
            <person name="Henrissat B."/>
            <person name="Hoppner M.P."/>
            <person name="Ishida K.-I."/>
            <person name="Kim E."/>
            <person name="Koreny L."/>
            <person name="Kroth P.G."/>
            <person name="Liu Y."/>
            <person name="Malik S.-B."/>
            <person name="Maier U.G."/>
            <person name="McRose D."/>
            <person name="Mock T."/>
            <person name="Neilson J.A."/>
            <person name="Onodera N.T."/>
            <person name="Poole A.M."/>
            <person name="Pritham E.J."/>
            <person name="Richards T.A."/>
            <person name="Rocap G."/>
            <person name="Roy S.W."/>
            <person name="Sarai C."/>
            <person name="Schaack S."/>
            <person name="Shirato S."/>
            <person name="Slamovits C.H."/>
            <person name="Spencer D.F."/>
            <person name="Suzuki S."/>
            <person name="Worden A.Z."/>
            <person name="Zauner S."/>
            <person name="Barry K."/>
            <person name="Bell C."/>
            <person name="Bharti A.K."/>
            <person name="Crow J.A."/>
            <person name="Grimwood J."/>
            <person name="Kramer R."/>
            <person name="Lindquist E."/>
            <person name="Lucas S."/>
            <person name="Salamov A."/>
            <person name="McFadden G.I."/>
            <person name="Lane C.E."/>
            <person name="Keeling P.J."/>
            <person name="Gray M.W."/>
            <person name="Grigoriev I.V."/>
            <person name="Archibald J.M."/>
        </authorList>
    </citation>
    <scope>NUCLEOTIDE SEQUENCE</scope>
    <source>
        <strain evidence="4">CCMP2712</strain>
    </source>
</reference>
<dbReference type="PANTHER" id="PTHR15615">
    <property type="match status" value="1"/>
</dbReference>
<dbReference type="PANTHER" id="PTHR15615:SF108">
    <property type="entry name" value="PROTEIN CNPPD1"/>
    <property type="match status" value="1"/>
</dbReference>
<dbReference type="Pfam" id="PF08613">
    <property type="entry name" value="Cyclin"/>
    <property type="match status" value="1"/>
</dbReference>
<feature type="non-terminal residue" evidence="2">
    <location>
        <position position="101"/>
    </location>
</feature>
<dbReference type="HOGENOM" id="CLU_057371_2_4_1"/>